<evidence type="ECO:0000313" key="2">
    <source>
        <dbReference type="EMBL" id="RPE86095.1"/>
    </source>
</evidence>
<sequence>MKPLRPYLYHAYYHWLIDNDLTPYLLVNVDYPNVDVPTEFIRDGKIILNISPRSIGQYVVTDETISFNARFQGMLRDIYIPFGALEAIYAQETGDGVMFQEESYYDSERYLERTQQSVTIEKSKPKKDLPKRKSTHLKLVK</sequence>
<feature type="region of interest" description="Disordered" evidence="1">
    <location>
        <begin position="121"/>
        <end position="141"/>
    </location>
</feature>
<evidence type="ECO:0000313" key="3">
    <source>
        <dbReference type="Proteomes" id="UP000281691"/>
    </source>
</evidence>
<keyword evidence="3" id="KW-1185">Reference proteome</keyword>
<accession>A0A3N4VY09</accession>
<dbReference type="AlphaFoldDB" id="A0A3N4VY09"/>
<dbReference type="EMBL" id="RKQP01000001">
    <property type="protein sequence ID" value="RPE86095.1"/>
    <property type="molecule type" value="Genomic_DNA"/>
</dbReference>
<gene>
    <name evidence="2" type="ORF">EDC46_0488</name>
</gene>
<protein>
    <submittedName>
        <fullName evidence="2">Stringent starvation protein B</fullName>
    </submittedName>
</protein>
<dbReference type="GO" id="GO:0045732">
    <property type="term" value="P:positive regulation of protein catabolic process"/>
    <property type="evidence" value="ECO:0007669"/>
    <property type="project" value="TreeGrafter"/>
</dbReference>
<dbReference type="Proteomes" id="UP000281691">
    <property type="component" value="Unassembled WGS sequence"/>
</dbReference>
<dbReference type="Pfam" id="PF04386">
    <property type="entry name" value="SspB"/>
    <property type="match status" value="1"/>
</dbReference>
<comment type="caution">
    <text evidence="2">The sequence shown here is derived from an EMBL/GenBank/DDBJ whole genome shotgun (WGS) entry which is preliminary data.</text>
</comment>
<dbReference type="OrthoDB" id="9797358at2"/>
<dbReference type="GO" id="GO:0005840">
    <property type="term" value="C:ribosome"/>
    <property type="evidence" value="ECO:0007669"/>
    <property type="project" value="TreeGrafter"/>
</dbReference>
<feature type="compositionally biased region" description="Basic residues" evidence="1">
    <location>
        <begin position="129"/>
        <end position="141"/>
    </location>
</feature>
<evidence type="ECO:0000256" key="1">
    <source>
        <dbReference type="SAM" id="MobiDB-lite"/>
    </source>
</evidence>
<dbReference type="RefSeq" id="WP_124210648.1">
    <property type="nucleotide sequence ID" value="NZ_CP016615.1"/>
</dbReference>
<dbReference type="Gene3D" id="2.30.30.220">
    <property type="entry name" value="SspB-like"/>
    <property type="match status" value="1"/>
</dbReference>
<dbReference type="SUPFAM" id="SSF101738">
    <property type="entry name" value="SspB-like"/>
    <property type="match status" value="1"/>
</dbReference>
<dbReference type="GO" id="GO:0005829">
    <property type="term" value="C:cytosol"/>
    <property type="evidence" value="ECO:0007669"/>
    <property type="project" value="TreeGrafter"/>
</dbReference>
<dbReference type="NCBIfam" id="NF008769">
    <property type="entry name" value="PRK11798.2-5"/>
    <property type="match status" value="1"/>
</dbReference>
<dbReference type="PANTHER" id="PTHR37486">
    <property type="entry name" value="STRINGENT STARVATION PROTEIN B"/>
    <property type="match status" value="1"/>
</dbReference>
<proteinExistence type="predicted"/>
<dbReference type="PIRSF" id="PIRSF005276">
    <property type="entry name" value="SspB"/>
    <property type="match status" value="1"/>
</dbReference>
<dbReference type="PANTHER" id="PTHR37486:SF1">
    <property type="entry name" value="STRINGENT STARVATION PROTEIN B"/>
    <property type="match status" value="1"/>
</dbReference>
<reference evidence="2 3" key="1">
    <citation type="submission" date="2018-11" db="EMBL/GenBank/DDBJ databases">
        <title>Genomic Encyclopedia of Type Strains, Phase IV (KMG-IV): sequencing the most valuable type-strain genomes for metagenomic binning, comparative biology and taxonomic classification.</title>
        <authorList>
            <person name="Goeker M."/>
        </authorList>
    </citation>
    <scope>NUCLEOTIDE SEQUENCE [LARGE SCALE GENOMIC DNA]</scope>
    <source>
        <strain evidence="2 3">DSM 27238</strain>
    </source>
</reference>
<dbReference type="InterPro" id="IPR036760">
    <property type="entry name" value="SspB-like_sf"/>
</dbReference>
<organism evidence="2 3">
    <name type="scientific">Vespertiliibacter pulmonis</name>
    <dbReference type="NCBI Taxonomy" id="1443036"/>
    <lineage>
        <taxon>Bacteria</taxon>
        <taxon>Pseudomonadati</taxon>
        <taxon>Pseudomonadota</taxon>
        <taxon>Gammaproteobacteria</taxon>
        <taxon>Pasteurellales</taxon>
        <taxon>Pasteurellaceae</taxon>
        <taxon>Vespertiliibacter</taxon>
    </lineage>
</organism>
<dbReference type="NCBIfam" id="NF008763">
    <property type="entry name" value="PRK11798.1-2"/>
    <property type="match status" value="1"/>
</dbReference>
<name>A0A3N4VY09_9PAST</name>
<dbReference type="InterPro" id="IPR007481">
    <property type="entry name" value="SspB"/>
</dbReference>